<feature type="transmembrane region" description="Helical" evidence="10">
    <location>
        <begin position="252"/>
        <end position="275"/>
    </location>
</feature>
<evidence type="ECO:0000256" key="2">
    <source>
        <dbReference type="ARBA" id="ARBA00022475"/>
    </source>
</evidence>
<organism evidence="11 12">
    <name type="scientific">Zophobas morio</name>
    <dbReference type="NCBI Taxonomy" id="2755281"/>
    <lineage>
        <taxon>Eukaryota</taxon>
        <taxon>Metazoa</taxon>
        <taxon>Ecdysozoa</taxon>
        <taxon>Arthropoda</taxon>
        <taxon>Hexapoda</taxon>
        <taxon>Insecta</taxon>
        <taxon>Pterygota</taxon>
        <taxon>Neoptera</taxon>
        <taxon>Endopterygota</taxon>
        <taxon>Coleoptera</taxon>
        <taxon>Polyphaga</taxon>
        <taxon>Cucujiformia</taxon>
        <taxon>Tenebrionidae</taxon>
        <taxon>Zophobas</taxon>
    </lineage>
</organism>
<comment type="similarity">
    <text evidence="10">Belongs to the insect chemoreceptor superfamily. Heteromeric odorant receptor channel (TC 1.A.69) family.</text>
</comment>
<evidence type="ECO:0000313" key="11">
    <source>
        <dbReference type="EMBL" id="KAJ3641170.1"/>
    </source>
</evidence>
<feature type="transmembrane region" description="Helical" evidence="10">
    <location>
        <begin position="287"/>
        <end position="307"/>
    </location>
</feature>
<feature type="transmembrane region" description="Helical" evidence="10">
    <location>
        <begin position="28"/>
        <end position="51"/>
    </location>
</feature>
<keyword evidence="12" id="KW-1185">Reference proteome</keyword>
<keyword evidence="8 10" id="KW-0675">Receptor</keyword>
<keyword evidence="3 10" id="KW-0716">Sensory transduction</keyword>
<comment type="caution">
    <text evidence="10">Lacks conserved residue(s) required for the propagation of feature annotation.</text>
</comment>
<evidence type="ECO:0000256" key="9">
    <source>
        <dbReference type="ARBA" id="ARBA00023224"/>
    </source>
</evidence>
<evidence type="ECO:0000256" key="10">
    <source>
        <dbReference type="RuleBase" id="RU351113"/>
    </source>
</evidence>
<gene>
    <name evidence="11" type="ORF">Zmor_027687</name>
</gene>
<feature type="transmembrane region" description="Helical" evidence="10">
    <location>
        <begin position="63"/>
        <end position="83"/>
    </location>
</feature>
<feature type="transmembrane region" description="Helical" evidence="10">
    <location>
        <begin position="171"/>
        <end position="192"/>
    </location>
</feature>
<dbReference type="GO" id="GO:0007165">
    <property type="term" value="P:signal transduction"/>
    <property type="evidence" value="ECO:0007669"/>
    <property type="project" value="UniProtKB-KW"/>
</dbReference>
<keyword evidence="5 10" id="KW-0552">Olfaction</keyword>
<feature type="transmembrane region" description="Helical" evidence="10">
    <location>
        <begin position="114"/>
        <end position="135"/>
    </location>
</feature>
<evidence type="ECO:0000313" key="12">
    <source>
        <dbReference type="Proteomes" id="UP001168821"/>
    </source>
</evidence>
<dbReference type="AlphaFoldDB" id="A0AA38HP24"/>
<dbReference type="InterPro" id="IPR004117">
    <property type="entry name" value="7tm6_olfct_rcpt"/>
</dbReference>
<dbReference type="PANTHER" id="PTHR21137:SF35">
    <property type="entry name" value="ODORANT RECEPTOR 19A-RELATED"/>
    <property type="match status" value="1"/>
</dbReference>
<evidence type="ECO:0000256" key="3">
    <source>
        <dbReference type="ARBA" id="ARBA00022606"/>
    </source>
</evidence>
<evidence type="ECO:0000256" key="7">
    <source>
        <dbReference type="ARBA" id="ARBA00023136"/>
    </source>
</evidence>
<dbReference type="GO" id="GO:0005549">
    <property type="term" value="F:odorant binding"/>
    <property type="evidence" value="ECO:0007669"/>
    <property type="project" value="InterPro"/>
</dbReference>
<dbReference type="EMBL" id="JALNTZ010000009">
    <property type="protein sequence ID" value="KAJ3641170.1"/>
    <property type="molecule type" value="Genomic_DNA"/>
</dbReference>
<evidence type="ECO:0000256" key="8">
    <source>
        <dbReference type="ARBA" id="ARBA00023170"/>
    </source>
</evidence>
<dbReference type="GO" id="GO:0004984">
    <property type="term" value="F:olfactory receptor activity"/>
    <property type="evidence" value="ECO:0007669"/>
    <property type="project" value="InterPro"/>
</dbReference>
<evidence type="ECO:0000256" key="5">
    <source>
        <dbReference type="ARBA" id="ARBA00022725"/>
    </source>
</evidence>
<sequence length="394" mass="45979">MGDQQNPAIKDDFFAKVKLYYCDIFNTFILKIVLWTLLIFHGGIGLVQTYFMMYVFGSREFASYGPLFFASFFALGGVVTILFKQHAYSRLPEELDMWKIDPEMYRSIKTEVRVINFVMEIFFWLSMLAGCLTILPTSIDYQRFFFIKLVRDHCPKCSTFLTYLYKLTMPMMVHSGIAPCVMFMYCTCHVRYQLIMLNRHTRRLLDRGRNESDLENLPINETFQREIRTKMIFCVKRQVLFLRLCKKIENELAAVFGFYALAGCAVGISVILFTMMFWDVIFHETIMMIRMTVLGVLVGFYFAILFLSGQALENEIDQISETVSDIEWYFLDAPNQKLYLIVLINSMQSYRVKFLSHSINFQLGVDVGKQIYAVGSVLINMKSRFVNNNNNLAN</sequence>
<comment type="subcellular location">
    <subcellularLocation>
        <location evidence="1 10">Cell membrane</location>
        <topology evidence="1 10">Multi-pass membrane protein</topology>
    </subcellularLocation>
</comment>
<accession>A0AA38HP24</accession>
<dbReference type="GO" id="GO:0005886">
    <property type="term" value="C:plasma membrane"/>
    <property type="evidence" value="ECO:0007669"/>
    <property type="project" value="UniProtKB-SubCell"/>
</dbReference>
<dbReference type="Proteomes" id="UP001168821">
    <property type="component" value="Unassembled WGS sequence"/>
</dbReference>
<keyword evidence="9 10" id="KW-0807">Transducer</keyword>
<dbReference type="PANTHER" id="PTHR21137">
    <property type="entry name" value="ODORANT RECEPTOR"/>
    <property type="match status" value="1"/>
</dbReference>
<protein>
    <recommendedName>
        <fullName evidence="10">Odorant receptor</fullName>
    </recommendedName>
</protein>
<keyword evidence="6 10" id="KW-1133">Transmembrane helix</keyword>
<evidence type="ECO:0000256" key="6">
    <source>
        <dbReference type="ARBA" id="ARBA00022989"/>
    </source>
</evidence>
<keyword evidence="2" id="KW-1003">Cell membrane</keyword>
<proteinExistence type="inferred from homology"/>
<evidence type="ECO:0000256" key="1">
    <source>
        <dbReference type="ARBA" id="ARBA00004651"/>
    </source>
</evidence>
<name>A0AA38HP24_9CUCU</name>
<reference evidence="11" key="1">
    <citation type="journal article" date="2023" name="G3 (Bethesda)">
        <title>Whole genome assemblies of Zophobas morio and Tenebrio molitor.</title>
        <authorList>
            <person name="Kaur S."/>
            <person name="Stinson S.A."/>
            <person name="diCenzo G.C."/>
        </authorList>
    </citation>
    <scope>NUCLEOTIDE SEQUENCE</scope>
    <source>
        <strain evidence="11">QUZm001</strain>
    </source>
</reference>
<evidence type="ECO:0000256" key="4">
    <source>
        <dbReference type="ARBA" id="ARBA00022692"/>
    </source>
</evidence>
<comment type="caution">
    <text evidence="11">The sequence shown here is derived from an EMBL/GenBank/DDBJ whole genome shotgun (WGS) entry which is preliminary data.</text>
</comment>
<keyword evidence="7 10" id="KW-0472">Membrane</keyword>
<keyword evidence="4 10" id="KW-0812">Transmembrane</keyword>